<dbReference type="PANTHER" id="PTHR45772">
    <property type="entry name" value="CONSERVED COMPONENT OF ABC TRANSPORTER FOR NATURAL AMINO ACIDS-RELATED"/>
    <property type="match status" value="1"/>
</dbReference>
<dbReference type="EMBL" id="BKAJ01000140">
    <property type="protein sequence ID" value="GEP59811.1"/>
    <property type="molecule type" value="Genomic_DNA"/>
</dbReference>
<gene>
    <name evidence="5" type="ORF">RSO01_69770</name>
</gene>
<keyword evidence="1" id="KW-0813">Transport</keyword>
<dbReference type="SUPFAM" id="SSF52540">
    <property type="entry name" value="P-loop containing nucleoside triphosphate hydrolases"/>
    <property type="match status" value="1"/>
</dbReference>
<dbReference type="FunFam" id="3.40.50.300:FF:000421">
    <property type="entry name" value="Branched-chain amino acid ABC transporter ATP-binding protein"/>
    <property type="match status" value="1"/>
</dbReference>
<dbReference type="InterPro" id="IPR032823">
    <property type="entry name" value="BCA_ABC_TP_C"/>
</dbReference>
<dbReference type="GO" id="GO:0015188">
    <property type="term" value="F:L-isoleucine transmembrane transporter activity"/>
    <property type="evidence" value="ECO:0007669"/>
    <property type="project" value="TreeGrafter"/>
</dbReference>
<dbReference type="GO" id="GO:0042941">
    <property type="term" value="P:D-alanine transmembrane transport"/>
    <property type="evidence" value="ECO:0007669"/>
    <property type="project" value="TreeGrafter"/>
</dbReference>
<keyword evidence="2" id="KW-0547">Nucleotide-binding</keyword>
<organism evidence="5 6">
    <name type="scientific">Reyranella soli</name>
    <dbReference type="NCBI Taxonomy" id="1230389"/>
    <lineage>
        <taxon>Bacteria</taxon>
        <taxon>Pseudomonadati</taxon>
        <taxon>Pseudomonadota</taxon>
        <taxon>Alphaproteobacteria</taxon>
        <taxon>Hyphomicrobiales</taxon>
        <taxon>Reyranellaceae</taxon>
        <taxon>Reyranella</taxon>
    </lineage>
</organism>
<dbReference type="GO" id="GO:0005886">
    <property type="term" value="C:plasma membrane"/>
    <property type="evidence" value="ECO:0007669"/>
    <property type="project" value="TreeGrafter"/>
</dbReference>
<dbReference type="GO" id="GO:1903805">
    <property type="term" value="P:L-valine import across plasma membrane"/>
    <property type="evidence" value="ECO:0007669"/>
    <property type="project" value="TreeGrafter"/>
</dbReference>
<evidence type="ECO:0000313" key="6">
    <source>
        <dbReference type="Proteomes" id="UP000321058"/>
    </source>
</evidence>
<dbReference type="CDD" id="cd03219">
    <property type="entry name" value="ABC_Mj1267_LivG_branched"/>
    <property type="match status" value="1"/>
</dbReference>
<evidence type="ECO:0000313" key="5">
    <source>
        <dbReference type="EMBL" id="GEP59811.1"/>
    </source>
</evidence>
<proteinExistence type="predicted"/>
<protein>
    <submittedName>
        <fullName evidence="5">ABC transporter ATP-binding protein</fullName>
    </submittedName>
</protein>
<keyword evidence="3 5" id="KW-0067">ATP-binding</keyword>
<dbReference type="GO" id="GO:0005524">
    <property type="term" value="F:ATP binding"/>
    <property type="evidence" value="ECO:0007669"/>
    <property type="project" value="UniProtKB-KW"/>
</dbReference>
<dbReference type="GO" id="GO:0016887">
    <property type="term" value="F:ATP hydrolysis activity"/>
    <property type="evidence" value="ECO:0007669"/>
    <property type="project" value="InterPro"/>
</dbReference>
<dbReference type="Gene3D" id="3.40.50.300">
    <property type="entry name" value="P-loop containing nucleotide triphosphate hydrolases"/>
    <property type="match status" value="1"/>
</dbReference>
<name>A0A512NLI5_9HYPH</name>
<dbReference type="AlphaFoldDB" id="A0A512NLI5"/>
<dbReference type="GO" id="GO:1903806">
    <property type="term" value="P:L-isoleucine import across plasma membrane"/>
    <property type="evidence" value="ECO:0007669"/>
    <property type="project" value="TreeGrafter"/>
</dbReference>
<dbReference type="InterPro" id="IPR027417">
    <property type="entry name" value="P-loop_NTPase"/>
</dbReference>
<comment type="caution">
    <text evidence="5">The sequence shown here is derived from an EMBL/GenBank/DDBJ whole genome shotgun (WGS) entry which is preliminary data.</text>
</comment>
<dbReference type="InterPro" id="IPR003439">
    <property type="entry name" value="ABC_transporter-like_ATP-bd"/>
</dbReference>
<dbReference type="InterPro" id="IPR051120">
    <property type="entry name" value="ABC_AA/LPS_Transport"/>
</dbReference>
<dbReference type="GO" id="GO:0005304">
    <property type="term" value="F:L-valine transmembrane transporter activity"/>
    <property type="evidence" value="ECO:0007669"/>
    <property type="project" value="TreeGrafter"/>
</dbReference>
<sequence length="250" mass="27266">MTAMLSIDGLWKSFAGFVATRDVTFELLAGETHAVIGPNGAGKTTFFNLITGHLRPDKGSVSFEGRDLVGLPPQKIVRLGIARSFQRINIYPRLTVFENVQVALIAHEGQQWNLFRPGRSLHRQGTQELLELVGLASEAEETAGELSYGKQKQLELAIALASQPRLLLLDEPTAGMSPQETGETIASVRDIVKARGLTLLFTEHDMSVVFGIAERISVLHHGEIIASGTPDAVRNDPEVKRVYLGEHAHG</sequence>
<dbReference type="Pfam" id="PF00005">
    <property type="entry name" value="ABC_tran"/>
    <property type="match status" value="1"/>
</dbReference>
<evidence type="ECO:0000259" key="4">
    <source>
        <dbReference type="PROSITE" id="PS50893"/>
    </source>
</evidence>
<dbReference type="PROSITE" id="PS50893">
    <property type="entry name" value="ABC_TRANSPORTER_2"/>
    <property type="match status" value="1"/>
</dbReference>
<dbReference type="GO" id="GO:0015192">
    <property type="term" value="F:L-phenylalanine transmembrane transporter activity"/>
    <property type="evidence" value="ECO:0007669"/>
    <property type="project" value="TreeGrafter"/>
</dbReference>
<feature type="domain" description="ABC transporter" evidence="4">
    <location>
        <begin position="5"/>
        <end position="246"/>
    </location>
</feature>
<dbReference type="Pfam" id="PF12399">
    <property type="entry name" value="BCA_ABC_TP_C"/>
    <property type="match status" value="1"/>
</dbReference>
<reference evidence="5 6" key="1">
    <citation type="submission" date="2019-07" db="EMBL/GenBank/DDBJ databases">
        <title>Whole genome shotgun sequence of Reyranella soli NBRC 108950.</title>
        <authorList>
            <person name="Hosoyama A."/>
            <person name="Uohara A."/>
            <person name="Ohji S."/>
            <person name="Ichikawa N."/>
        </authorList>
    </citation>
    <scope>NUCLEOTIDE SEQUENCE [LARGE SCALE GENOMIC DNA]</scope>
    <source>
        <strain evidence="5 6">NBRC 108950</strain>
    </source>
</reference>
<dbReference type="SMART" id="SM00382">
    <property type="entry name" value="AAA"/>
    <property type="match status" value="1"/>
</dbReference>
<accession>A0A512NLI5</accession>
<dbReference type="GO" id="GO:0015808">
    <property type="term" value="P:L-alanine transport"/>
    <property type="evidence" value="ECO:0007669"/>
    <property type="project" value="TreeGrafter"/>
</dbReference>
<evidence type="ECO:0000256" key="1">
    <source>
        <dbReference type="ARBA" id="ARBA00022448"/>
    </source>
</evidence>
<evidence type="ECO:0000256" key="3">
    <source>
        <dbReference type="ARBA" id="ARBA00022840"/>
    </source>
</evidence>
<dbReference type="Proteomes" id="UP000321058">
    <property type="component" value="Unassembled WGS sequence"/>
</dbReference>
<evidence type="ECO:0000256" key="2">
    <source>
        <dbReference type="ARBA" id="ARBA00022741"/>
    </source>
</evidence>
<dbReference type="RefSeq" id="WP_218037552.1">
    <property type="nucleotide sequence ID" value="NZ_BKAJ01000140.1"/>
</dbReference>
<keyword evidence="6" id="KW-1185">Reference proteome</keyword>
<dbReference type="PANTHER" id="PTHR45772:SF7">
    <property type="entry name" value="AMINO ACID ABC TRANSPORTER ATP-BINDING PROTEIN"/>
    <property type="match status" value="1"/>
</dbReference>
<dbReference type="InterPro" id="IPR003593">
    <property type="entry name" value="AAA+_ATPase"/>
</dbReference>